<keyword evidence="2" id="KW-1185">Reference proteome</keyword>
<reference evidence="1 2" key="1">
    <citation type="submission" date="2020-05" db="EMBL/GenBank/DDBJ databases">
        <title>Genome sequences of pea root nodulating Rhizobium spp.</title>
        <authorList>
            <person name="Rahi P."/>
        </authorList>
    </citation>
    <scope>NUCLEOTIDE SEQUENCE [LARGE SCALE GENOMIC DNA]</scope>
    <source>
        <strain evidence="2">JKLM 12A2</strain>
        <plasmid evidence="1 2">pPR12A205</plasmid>
    </source>
</reference>
<sequence length="96" mass="10602">MDKISDDLHKYANAAVAITEGGYLSSIYSSNPCLHLSRPRPDISAPQPVSKLKQLLGSVKAPIDKWENFPFKRPANLGVGRWNDLPLLENRSPSAM</sequence>
<evidence type="ECO:0000313" key="1">
    <source>
        <dbReference type="EMBL" id="QKK21636.1"/>
    </source>
</evidence>
<evidence type="ECO:0000313" key="2">
    <source>
        <dbReference type="Proteomes" id="UP000305673"/>
    </source>
</evidence>
<accession>A0ABX6PSK4</accession>
<protein>
    <submittedName>
        <fullName evidence="1">Uncharacterized protein</fullName>
    </submittedName>
</protein>
<dbReference type="EMBL" id="CP054026">
    <property type="protein sequence ID" value="QKK21636.1"/>
    <property type="molecule type" value="Genomic_DNA"/>
</dbReference>
<proteinExistence type="predicted"/>
<dbReference type="Proteomes" id="UP000305673">
    <property type="component" value="Plasmid pPR12A205"/>
</dbReference>
<gene>
    <name evidence="1" type="ORF">FFM53_035160</name>
</gene>
<keyword evidence="1" id="KW-0614">Plasmid</keyword>
<geneLocation type="plasmid" evidence="1 2">
    <name>pPR12A205</name>
</geneLocation>
<organism evidence="1 2">
    <name type="scientific">Rhizobium indicum</name>
    <dbReference type="NCBI Taxonomy" id="2583231"/>
    <lineage>
        <taxon>Bacteria</taxon>
        <taxon>Pseudomonadati</taxon>
        <taxon>Pseudomonadota</taxon>
        <taxon>Alphaproteobacteria</taxon>
        <taxon>Hyphomicrobiales</taxon>
        <taxon>Rhizobiaceae</taxon>
        <taxon>Rhizobium/Agrobacterium group</taxon>
        <taxon>Rhizobium</taxon>
    </lineage>
</organism>
<name>A0ABX6PSK4_9HYPH</name>
<dbReference type="RefSeq" id="WP_138390217.1">
    <property type="nucleotide sequence ID" value="NZ_CP054026.1"/>
</dbReference>